<protein>
    <submittedName>
        <fullName evidence="1">Uncharacterized protein</fullName>
    </submittedName>
</protein>
<organism evidence="1 2">
    <name type="scientific">Treponema phagedenis</name>
    <dbReference type="NCBI Taxonomy" id="162"/>
    <lineage>
        <taxon>Bacteria</taxon>
        <taxon>Pseudomonadati</taxon>
        <taxon>Spirochaetota</taxon>
        <taxon>Spirochaetia</taxon>
        <taxon>Spirochaetales</taxon>
        <taxon>Treponemataceae</taxon>
        <taxon>Treponema</taxon>
    </lineage>
</organism>
<dbReference type="Proteomes" id="UP000042527">
    <property type="component" value="Unassembled WGS sequence"/>
</dbReference>
<accession>A0A0B7GXN7</accession>
<sequence length="55" mass="6795">MPPPLVTEFFNLFDKIFRFSINFVFYNLKITIKKRLSYFILSRFKICLYVLYKAF</sequence>
<dbReference type="EMBL" id="CDNC01000051">
    <property type="protein sequence ID" value="CEM63434.1"/>
    <property type="molecule type" value="Genomic_DNA"/>
</dbReference>
<reference evidence="2" key="1">
    <citation type="submission" date="2015-01" db="EMBL/GenBank/DDBJ databases">
        <authorList>
            <person name="Manzoor Shahid"/>
            <person name="Zubair Saima"/>
        </authorList>
    </citation>
    <scope>NUCLEOTIDE SEQUENCE [LARGE SCALE GENOMIC DNA]</scope>
    <source>
        <strain evidence="2">V1</strain>
    </source>
</reference>
<dbReference type="AlphaFoldDB" id="A0A0B7GXN7"/>
<evidence type="ECO:0000313" key="2">
    <source>
        <dbReference type="Proteomes" id="UP000042527"/>
    </source>
</evidence>
<gene>
    <name evidence="1" type="ORF">TPHV1_90063</name>
</gene>
<name>A0A0B7GXN7_TREPH</name>
<keyword evidence="2" id="KW-1185">Reference proteome</keyword>
<proteinExistence type="predicted"/>
<evidence type="ECO:0000313" key="1">
    <source>
        <dbReference type="EMBL" id="CEM63434.1"/>
    </source>
</evidence>